<name>A0A0F9FC13_9ZZZZ</name>
<protein>
    <submittedName>
        <fullName evidence="1">Uncharacterized protein</fullName>
    </submittedName>
</protein>
<evidence type="ECO:0000313" key="1">
    <source>
        <dbReference type="EMBL" id="KKL54850.1"/>
    </source>
</evidence>
<gene>
    <name evidence="1" type="ORF">LCGC14_2261300</name>
</gene>
<proteinExistence type="predicted"/>
<accession>A0A0F9FC13</accession>
<organism evidence="1">
    <name type="scientific">marine sediment metagenome</name>
    <dbReference type="NCBI Taxonomy" id="412755"/>
    <lineage>
        <taxon>unclassified sequences</taxon>
        <taxon>metagenomes</taxon>
        <taxon>ecological metagenomes</taxon>
    </lineage>
</organism>
<sequence>MAVPFLLGLGLRARRASPIIRRGVREGVSSRQLTSILQKAGLGIRRQTLLDIMRLMEGEAAIGPVLSALGINRRPNPLRLPPAITKIRRAFSFRVRVRGSIEDTGEATERFITVTSDTLLTRGEIEAIADEAIEADRGRYNLVVSDLLLVGGVRAGAPGLL</sequence>
<comment type="caution">
    <text evidence="1">The sequence shown here is derived from an EMBL/GenBank/DDBJ whole genome shotgun (WGS) entry which is preliminary data.</text>
</comment>
<reference evidence="1" key="1">
    <citation type="journal article" date="2015" name="Nature">
        <title>Complex archaea that bridge the gap between prokaryotes and eukaryotes.</title>
        <authorList>
            <person name="Spang A."/>
            <person name="Saw J.H."/>
            <person name="Jorgensen S.L."/>
            <person name="Zaremba-Niedzwiedzka K."/>
            <person name="Martijn J."/>
            <person name="Lind A.E."/>
            <person name="van Eijk R."/>
            <person name="Schleper C."/>
            <person name="Guy L."/>
            <person name="Ettema T.J."/>
        </authorList>
    </citation>
    <scope>NUCLEOTIDE SEQUENCE</scope>
</reference>
<dbReference type="EMBL" id="LAZR01031054">
    <property type="protein sequence ID" value="KKL54850.1"/>
    <property type="molecule type" value="Genomic_DNA"/>
</dbReference>
<dbReference type="AlphaFoldDB" id="A0A0F9FC13"/>